<dbReference type="GeneID" id="24862256"/>
<dbReference type="HOGENOM" id="CLU_2366278_0_0_2"/>
<evidence type="ECO:0000313" key="2">
    <source>
        <dbReference type="Proteomes" id="UP000033123"/>
    </source>
</evidence>
<dbReference type="EMBL" id="CP009508">
    <property type="protein sequence ID" value="AKB38326.1"/>
    <property type="molecule type" value="Genomic_DNA"/>
</dbReference>
<organism evidence="1 2">
    <name type="scientific">Methanosarcina siciliae C2J</name>
    <dbReference type="NCBI Taxonomy" id="1434118"/>
    <lineage>
        <taxon>Archaea</taxon>
        <taxon>Methanobacteriati</taxon>
        <taxon>Methanobacteriota</taxon>
        <taxon>Stenosarchaea group</taxon>
        <taxon>Methanomicrobia</taxon>
        <taxon>Methanosarcinales</taxon>
        <taxon>Methanosarcinaceae</taxon>
        <taxon>Methanosarcina</taxon>
    </lineage>
</organism>
<accession>A0A0E3LE34</accession>
<proteinExistence type="predicted"/>
<name>A0A0E3LE34_9EURY</name>
<reference evidence="1 2" key="1">
    <citation type="submission" date="2014-07" db="EMBL/GenBank/DDBJ databases">
        <title>Methanogenic archaea and the global carbon cycle.</title>
        <authorList>
            <person name="Henriksen J.R."/>
            <person name="Luke J."/>
            <person name="Reinhart S."/>
            <person name="Benedict M.N."/>
            <person name="Youngblut N.D."/>
            <person name="Metcalf M.E."/>
            <person name="Whitaker R.J."/>
            <person name="Metcalf W.W."/>
        </authorList>
    </citation>
    <scope>NUCLEOTIDE SEQUENCE [LARGE SCALE GENOMIC DNA]</scope>
    <source>
        <strain evidence="1 2">C2J</strain>
    </source>
</reference>
<evidence type="ECO:0000313" key="1">
    <source>
        <dbReference type="EMBL" id="AKB38326.1"/>
    </source>
</evidence>
<dbReference type="AlphaFoldDB" id="A0A0E3LE34"/>
<dbReference type="Proteomes" id="UP000033123">
    <property type="component" value="Chromosome"/>
</dbReference>
<dbReference type="STRING" id="1434118.MSSAC_3736"/>
<protein>
    <submittedName>
        <fullName evidence="1">Uncharacterized protein</fullName>
    </submittedName>
</protein>
<dbReference type="RefSeq" id="WP_011023897.1">
    <property type="nucleotide sequence ID" value="NZ_CP009508.1"/>
</dbReference>
<dbReference type="KEGG" id="msj:MSSAC_3736"/>
<sequence length="100" mass="11159">MHLNLEPIGIIKKVANKSEILIYSDFEQVIRNIVSKIGEGAEMGQKILVIHKNNSKKQIDGHQVQVTKATLLERKGNLLTISKIEANEDSVIDVRLDLTA</sequence>
<gene>
    <name evidence="1" type="ORF">MSSAC_3736</name>
</gene>
<dbReference type="PATRIC" id="fig|1434118.4.peg.4814"/>